<comment type="similarity">
    <text evidence="1">Belongs to the bacterial solute-binding protein 1 family.</text>
</comment>
<dbReference type="GO" id="GO:0015768">
    <property type="term" value="P:maltose transport"/>
    <property type="evidence" value="ECO:0007669"/>
    <property type="project" value="TreeGrafter"/>
</dbReference>
<protein>
    <submittedName>
        <fullName evidence="6">Extracellular solute-binding protein</fullName>
    </submittedName>
</protein>
<keyword evidence="3 5" id="KW-0732">Signal</keyword>
<proteinExistence type="inferred from homology"/>
<organism evidence="6 7">
    <name type="scientific">Paenibacillus lutrae</name>
    <dbReference type="NCBI Taxonomy" id="2078573"/>
    <lineage>
        <taxon>Bacteria</taxon>
        <taxon>Bacillati</taxon>
        <taxon>Bacillota</taxon>
        <taxon>Bacilli</taxon>
        <taxon>Bacillales</taxon>
        <taxon>Paenibacillaceae</taxon>
        <taxon>Paenibacillus</taxon>
    </lineage>
</organism>
<dbReference type="PROSITE" id="PS51257">
    <property type="entry name" value="PROKAR_LIPOPROTEIN"/>
    <property type="match status" value="1"/>
</dbReference>
<dbReference type="InterPro" id="IPR006059">
    <property type="entry name" value="SBP"/>
</dbReference>
<dbReference type="PANTHER" id="PTHR30061:SF50">
    <property type="entry name" value="MALTOSE_MALTODEXTRIN-BINDING PERIPLASMIC PROTEIN"/>
    <property type="match status" value="1"/>
</dbReference>
<reference evidence="6 7" key="1">
    <citation type="journal article" date="2019" name="Microorganisms">
        <title>Paenibacillus lutrae sp. nov., A Chitinolytic Species Isolated from A River Otter in Castril Natural Park, Granada, Spain.</title>
        <authorList>
            <person name="Rodriguez M."/>
            <person name="Reina J.C."/>
            <person name="Bejar V."/>
            <person name="Llamas I."/>
        </authorList>
    </citation>
    <scope>NUCLEOTIDE SEQUENCE [LARGE SCALE GENOMIC DNA]</scope>
    <source>
        <strain evidence="6 7">N10</strain>
    </source>
</reference>
<evidence type="ECO:0000256" key="1">
    <source>
        <dbReference type="ARBA" id="ARBA00008520"/>
    </source>
</evidence>
<dbReference type="SUPFAM" id="SSF53850">
    <property type="entry name" value="Periplasmic binding protein-like II"/>
    <property type="match status" value="1"/>
</dbReference>
<dbReference type="OrthoDB" id="9808332at2"/>
<evidence type="ECO:0000256" key="5">
    <source>
        <dbReference type="SAM" id="SignalP"/>
    </source>
</evidence>
<sequence length="460" mass="51160">MRPLQTATWTVCTLSALALLVSGCAKPYEAAPLPAAQYGKTVVNFWSSWNSDSQGAAIRQMIENFNQAQDTILVRHTFVAADEMEPANSDAIASRQPADVIVSDLASVEKRAFHNQNTNLSRFIEQDPALKDRFYPRLWEAVQYQEEAYALPFLTDTRLLFYNKKAFREAGLDPDTPPKTWDELEQAAIKLDRRNDAGGYERIGFYPLWGSFGEESWMMNADGGRGFFDDNGQLVIHTEAKTEALEWLARWDDRLGQDTIAAVNEEYRENQTNPFLTGKVAIMTEKPAFASLIREFSTELDYGVAPIPERKAGSGHWSTGSGYALEIPQGAKHPEAAWKFIEYLTSAQAQQVWSLRNMEVPANKDVLPNNQMADNPVSQAVSSNLKVTRLLAEPLTAPDFKSVIASQIDEALLGIRSPEEALRNAQSEVIHLMELNREADPAEHTAGGAGIAGLPRPRPM</sequence>
<keyword evidence="2" id="KW-0813">Transport</keyword>
<dbReference type="EMBL" id="RHLK01000007">
    <property type="protein sequence ID" value="MVP00565.1"/>
    <property type="molecule type" value="Genomic_DNA"/>
</dbReference>
<dbReference type="AlphaFoldDB" id="A0A7X3JZZ2"/>
<gene>
    <name evidence="6" type="ORF">EDM21_13705</name>
</gene>
<dbReference type="Pfam" id="PF01547">
    <property type="entry name" value="SBP_bac_1"/>
    <property type="match status" value="1"/>
</dbReference>
<dbReference type="Proteomes" id="UP000490800">
    <property type="component" value="Unassembled WGS sequence"/>
</dbReference>
<dbReference type="RefSeq" id="WP_157336275.1">
    <property type="nucleotide sequence ID" value="NZ_RHLK01000007.1"/>
</dbReference>
<name>A0A7X3JZZ2_9BACL</name>
<dbReference type="GO" id="GO:0055052">
    <property type="term" value="C:ATP-binding cassette (ABC) transporter complex, substrate-binding subunit-containing"/>
    <property type="evidence" value="ECO:0007669"/>
    <property type="project" value="TreeGrafter"/>
</dbReference>
<keyword evidence="7" id="KW-1185">Reference proteome</keyword>
<evidence type="ECO:0000256" key="4">
    <source>
        <dbReference type="SAM" id="MobiDB-lite"/>
    </source>
</evidence>
<comment type="caution">
    <text evidence="6">The sequence shown here is derived from an EMBL/GenBank/DDBJ whole genome shotgun (WGS) entry which is preliminary data.</text>
</comment>
<dbReference type="GO" id="GO:0042956">
    <property type="term" value="P:maltodextrin transmembrane transport"/>
    <property type="evidence" value="ECO:0007669"/>
    <property type="project" value="TreeGrafter"/>
</dbReference>
<dbReference type="Gene3D" id="3.40.190.10">
    <property type="entry name" value="Periplasmic binding protein-like II"/>
    <property type="match status" value="2"/>
</dbReference>
<feature type="region of interest" description="Disordered" evidence="4">
    <location>
        <begin position="440"/>
        <end position="460"/>
    </location>
</feature>
<dbReference type="GO" id="GO:1901982">
    <property type="term" value="F:maltose binding"/>
    <property type="evidence" value="ECO:0007669"/>
    <property type="project" value="TreeGrafter"/>
</dbReference>
<feature type="signal peptide" evidence="5">
    <location>
        <begin position="1"/>
        <end position="30"/>
    </location>
</feature>
<evidence type="ECO:0000256" key="3">
    <source>
        <dbReference type="ARBA" id="ARBA00022729"/>
    </source>
</evidence>
<dbReference type="PANTHER" id="PTHR30061">
    <property type="entry name" value="MALTOSE-BINDING PERIPLASMIC PROTEIN"/>
    <property type="match status" value="1"/>
</dbReference>
<feature type="chain" id="PRO_5031496711" evidence="5">
    <location>
        <begin position="31"/>
        <end position="460"/>
    </location>
</feature>
<evidence type="ECO:0000313" key="7">
    <source>
        <dbReference type="Proteomes" id="UP000490800"/>
    </source>
</evidence>
<evidence type="ECO:0000256" key="2">
    <source>
        <dbReference type="ARBA" id="ARBA00022448"/>
    </source>
</evidence>
<dbReference type="CDD" id="cd14748">
    <property type="entry name" value="PBP2_UgpB"/>
    <property type="match status" value="1"/>
</dbReference>
<accession>A0A7X3JZZ2</accession>
<evidence type="ECO:0000313" key="6">
    <source>
        <dbReference type="EMBL" id="MVP00565.1"/>
    </source>
</evidence>